<name>A0A0J8ER94_BETVV</name>
<accession>A0A0J8ER94</accession>
<dbReference type="InterPro" id="IPR006502">
    <property type="entry name" value="PDDEXK-like"/>
</dbReference>
<feature type="region of interest" description="Disordered" evidence="1">
    <location>
        <begin position="83"/>
        <end position="110"/>
    </location>
</feature>
<keyword evidence="3" id="KW-1185">Reference proteome</keyword>
<proteinExistence type="predicted"/>
<reference evidence="2 3" key="1">
    <citation type="journal article" date="2014" name="Nature">
        <title>The genome of the recently domesticated crop plant sugar beet (Beta vulgaris).</title>
        <authorList>
            <person name="Dohm J.C."/>
            <person name="Minoche A.E."/>
            <person name="Holtgrawe D."/>
            <person name="Capella-Gutierrez S."/>
            <person name="Zakrzewski F."/>
            <person name="Tafer H."/>
            <person name="Rupp O."/>
            <person name="Sorensen T.R."/>
            <person name="Stracke R."/>
            <person name="Reinhardt R."/>
            <person name="Goesmann A."/>
            <person name="Kraft T."/>
            <person name="Schulz B."/>
            <person name="Stadler P.F."/>
            <person name="Schmidt T."/>
            <person name="Gabaldon T."/>
            <person name="Lehrach H."/>
            <person name="Weisshaar B."/>
            <person name="Himmelbauer H."/>
        </authorList>
    </citation>
    <scope>NUCLEOTIDE SEQUENCE [LARGE SCALE GENOMIC DNA]</scope>
    <source>
        <tissue evidence="2">Taproot</tissue>
    </source>
</reference>
<sequence>MAVNVRRCNKRVTDPFNNEEVRARIFSSIGSTSSSGSEHDAETDIVSSSSSSHSISSSSTSSTSTSLCLSHLVQNFLECGSNSPSNTTTTTTTTTSDKIETRYSSDSDSEDFLHSDPTAMIRDVIVPIIWNNADPFRNHLISHVTKAIEIFSFFRDKTRSIFNRNLMAYLRQIGYNAGICKTKWDASAGGTLTAGNYEFIDVICPNSTARYVIDAEFSGEFEIARETSNYKKLRSSLPRVFVGKVEDLNKMIRLMCDEARRSMKINGLTLPPWRRNRYMQIKWLGKYRRTTNCLPAAPVSSSAVGTNFAVKCRSVGFDVSGDSGRFVYPPVARTR</sequence>
<dbReference type="OMA" id="EFIDITK"/>
<dbReference type="KEGG" id="bvg:104899597"/>
<gene>
    <name evidence="2" type="ORF">BVRB_7g168290</name>
</gene>
<evidence type="ECO:0000313" key="3">
    <source>
        <dbReference type="Proteomes" id="UP000035740"/>
    </source>
</evidence>
<evidence type="ECO:0000256" key="1">
    <source>
        <dbReference type="SAM" id="MobiDB-lite"/>
    </source>
</evidence>
<dbReference type="Proteomes" id="UP000035740">
    <property type="component" value="Chromosome 7"/>
</dbReference>
<dbReference type="eggNOG" id="ENOG502QTYV">
    <property type="taxonomic scope" value="Eukaryota"/>
</dbReference>
<organism evidence="2 3">
    <name type="scientific">Beta vulgaris subsp. vulgaris</name>
    <name type="common">Beet</name>
    <dbReference type="NCBI Taxonomy" id="3555"/>
    <lineage>
        <taxon>Eukaryota</taxon>
        <taxon>Viridiplantae</taxon>
        <taxon>Streptophyta</taxon>
        <taxon>Embryophyta</taxon>
        <taxon>Tracheophyta</taxon>
        <taxon>Spermatophyta</taxon>
        <taxon>Magnoliopsida</taxon>
        <taxon>eudicotyledons</taxon>
        <taxon>Gunneridae</taxon>
        <taxon>Pentapetalae</taxon>
        <taxon>Caryophyllales</taxon>
        <taxon>Chenopodiaceae</taxon>
        <taxon>Betoideae</taxon>
        <taxon>Beta</taxon>
    </lineage>
</organism>
<protein>
    <submittedName>
        <fullName evidence="2">Uncharacterized protein</fullName>
    </submittedName>
</protein>
<dbReference type="PANTHER" id="PTHR31579:SF84">
    <property type="entry name" value="F21O3.6 PROTEIN"/>
    <property type="match status" value="1"/>
</dbReference>
<dbReference type="PANTHER" id="PTHR31579">
    <property type="entry name" value="OS03G0796600 PROTEIN"/>
    <property type="match status" value="1"/>
</dbReference>
<dbReference type="Pfam" id="PF04720">
    <property type="entry name" value="PDDEXK_6"/>
    <property type="match status" value="1"/>
</dbReference>
<evidence type="ECO:0000313" key="2">
    <source>
        <dbReference type="EMBL" id="KMT05586.1"/>
    </source>
</evidence>
<dbReference type="NCBIfam" id="TIGR01615">
    <property type="entry name" value="A_thal_3542"/>
    <property type="match status" value="1"/>
</dbReference>
<feature type="region of interest" description="Disordered" evidence="1">
    <location>
        <begin position="29"/>
        <end position="63"/>
    </location>
</feature>
<dbReference type="Gramene" id="KMT05586">
    <property type="protein sequence ID" value="KMT05586"/>
    <property type="gene ID" value="BVRB_7g168290"/>
</dbReference>
<dbReference type="AlphaFoldDB" id="A0A0J8ER94"/>
<dbReference type="OrthoDB" id="548115at2759"/>
<feature type="compositionally biased region" description="Low complexity" evidence="1">
    <location>
        <begin position="47"/>
        <end position="63"/>
    </location>
</feature>
<dbReference type="EMBL" id="KQ090153">
    <property type="protein sequence ID" value="KMT05586.1"/>
    <property type="molecule type" value="Genomic_DNA"/>
</dbReference>